<keyword evidence="3" id="KW-1185">Reference proteome</keyword>
<dbReference type="GO" id="GO:0046839">
    <property type="term" value="P:phospholipid dephosphorylation"/>
    <property type="evidence" value="ECO:0007669"/>
    <property type="project" value="TreeGrafter"/>
</dbReference>
<dbReference type="GO" id="GO:0098609">
    <property type="term" value="P:cell-cell adhesion"/>
    <property type="evidence" value="ECO:0007669"/>
    <property type="project" value="TreeGrafter"/>
</dbReference>
<dbReference type="Proteomes" id="UP000010552">
    <property type="component" value="Unassembled WGS sequence"/>
</dbReference>
<dbReference type="GO" id="GO:0042392">
    <property type="term" value="F:sphingosine-1-phosphate phosphatase activity"/>
    <property type="evidence" value="ECO:0007669"/>
    <property type="project" value="TreeGrafter"/>
</dbReference>
<dbReference type="GO" id="GO:0007165">
    <property type="term" value="P:signal transduction"/>
    <property type="evidence" value="ECO:0007669"/>
    <property type="project" value="TreeGrafter"/>
</dbReference>
<dbReference type="GO" id="GO:0008195">
    <property type="term" value="F:phosphatidate phosphatase activity"/>
    <property type="evidence" value="ECO:0007669"/>
    <property type="project" value="TreeGrafter"/>
</dbReference>
<proteinExistence type="predicted"/>
<dbReference type="EMBL" id="KB031032">
    <property type="protein sequence ID" value="ELK06195.1"/>
    <property type="molecule type" value="Genomic_DNA"/>
</dbReference>
<keyword evidence="2" id="KW-0378">Hydrolase</keyword>
<reference evidence="3" key="1">
    <citation type="journal article" date="2013" name="Science">
        <title>Comparative analysis of bat genomes provides insight into the evolution of flight and immunity.</title>
        <authorList>
            <person name="Zhang G."/>
            <person name="Cowled C."/>
            <person name="Shi Z."/>
            <person name="Huang Z."/>
            <person name="Bishop-Lilly K.A."/>
            <person name="Fang X."/>
            <person name="Wynne J.W."/>
            <person name="Xiong Z."/>
            <person name="Baker M.L."/>
            <person name="Zhao W."/>
            <person name="Tachedjian M."/>
            <person name="Zhu Y."/>
            <person name="Zhou P."/>
            <person name="Jiang X."/>
            <person name="Ng J."/>
            <person name="Yang L."/>
            <person name="Wu L."/>
            <person name="Xiao J."/>
            <person name="Feng Y."/>
            <person name="Chen Y."/>
            <person name="Sun X."/>
            <person name="Zhang Y."/>
            <person name="Marsh G.A."/>
            <person name="Crameri G."/>
            <person name="Broder C.C."/>
            <person name="Frey K.G."/>
            <person name="Wang L.F."/>
            <person name="Wang J."/>
        </authorList>
    </citation>
    <scope>NUCLEOTIDE SEQUENCE [LARGE SCALE GENOMIC DNA]</scope>
</reference>
<dbReference type="InterPro" id="IPR043216">
    <property type="entry name" value="PAP-like"/>
</dbReference>
<dbReference type="PANTHER" id="PTHR10165">
    <property type="entry name" value="LIPID PHOSPHATE PHOSPHATASE"/>
    <property type="match status" value="1"/>
</dbReference>
<name>L5K3Q7_PTEAL</name>
<evidence type="ECO:0000313" key="3">
    <source>
        <dbReference type="Proteomes" id="UP000010552"/>
    </source>
</evidence>
<keyword evidence="1" id="KW-0472">Membrane</keyword>
<keyword evidence="1" id="KW-0812">Transmembrane</keyword>
<dbReference type="STRING" id="9402.L5K3Q7"/>
<evidence type="ECO:0000313" key="2">
    <source>
        <dbReference type="EMBL" id="ELK06195.1"/>
    </source>
</evidence>
<feature type="transmembrane region" description="Helical" evidence="1">
    <location>
        <begin position="82"/>
        <end position="101"/>
    </location>
</feature>
<protein>
    <submittedName>
        <fullName evidence="2">Lipid phosphate phosphohydrolase 3</fullName>
    </submittedName>
</protein>
<sequence length="168" mass="18371">MQNYKYDKAIVPESKNGGSPALNNNPRKGGSKRALLICLDLFCLFMASLPFLIIETSTIKPYHRGFYCNDDSIKYPLKTGETINDAVLCAVGIVIAILALMNSNPGLMTVTPVLFARGSLPPDPAALAFQLEASVRCRLLIGIRLPIYVPLSARVLMEKVKAKTSEEK</sequence>
<dbReference type="GO" id="GO:0006644">
    <property type="term" value="P:phospholipid metabolic process"/>
    <property type="evidence" value="ECO:0007669"/>
    <property type="project" value="InterPro"/>
</dbReference>
<feature type="transmembrane region" description="Helical" evidence="1">
    <location>
        <begin position="34"/>
        <end position="54"/>
    </location>
</feature>
<gene>
    <name evidence="2" type="ORF">PAL_GLEAN10023796</name>
</gene>
<evidence type="ECO:0000256" key="1">
    <source>
        <dbReference type="SAM" id="Phobius"/>
    </source>
</evidence>
<organism evidence="2 3">
    <name type="scientific">Pteropus alecto</name>
    <name type="common">Black flying fox</name>
    <dbReference type="NCBI Taxonomy" id="9402"/>
    <lineage>
        <taxon>Eukaryota</taxon>
        <taxon>Metazoa</taxon>
        <taxon>Chordata</taxon>
        <taxon>Craniata</taxon>
        <taxon>Vertebrata</taxon>
        <taxon>Euteleostomi</taxon>
        <taxon>Mammalia</taxon>
        <taxon>Eutheria</taxon>
        <taxon>Laurasiatheria</taxon>
        <taxon>Chiroptera</taxon>
        <taxon>Yinpterochiroptera</taxon>
        <taxon>Pteropodoidea</taxon>
        <taxon>Pteropodidae</taxon>
        <taxon>Pteropodinae</taxon>
        <taxon>Pteropus</taxon>
    </lineage>
</organism>
<accession>L5K3Q7</accession>
<dbReference type="InParanoid" id="L5K3Q7"/>
<keyword evidence="1" id="KW-1133">Transmembrane helix</keyword>
<dbReference type="PANTHER" id="PTHR10165:SF79">
    <property type="entry name" value="PHOSPHOLIPID PHOSPHATASE 3"/>
    <property type="match status" value="1"/>
</dbReference>
<dbReference type="GO" id="GO:0005886">
    <property type="term" value="C:plasma membrane"/>
    <property type="evidence" value="ECO:0007669"/>
    <property type="project" value="TreeGrafter"/>
</dbReference>
<dbReference type="AlphaFoldDB" id="L5K3Q7"/>